<sequence>MLDNKNNPNIQITSALANFEISKKKLQTWITNGTIPLFNEFYVKTGIEPSNMVIEFYNQGLKTKEITLASDLNNTIDASIIHHITKVKVLDNNPKSTFNVLVQQGNVDDDQLYQLDDSVYKKRTDSVYMWKQSMKAEIESATRQRIDLLKKNLNKGCIVLKDGRKGILRYVGCVSDTVTGANNDSEIWCGVEFSEAVGKNNGCINGQRYFGPVSEKHGGFFKPTSLDLINDNFENDDEL</sequence>
<evidence type="ECO:0000313" key="4">
    <source>
        <dbReference type="EMBL" id="SSD59382.1"/>
    </source>
</evidence>
<dbReference type="PANTHER" id="PTHR18916:SF85">
    <property type="entry name" value="TUBULIN-FOLDING COFACTOR B"/>
    <property type="match status" value="1"/>
</dbReference>
<gene>
    <name evidence="4" type="ORF">SCODWIG_01143</name>
</gene>
<evidence type="ECO:0000313" key="5">
    <source>
        <dbReference type="Proteomes" id="UP000262825"/>
    </source>
</evidence>
<organism evidence="4 5">
    <name type="scientific">Saccharomycodes ludwigii</name>
    <dbReference type="NCBI Taxonomy" id="36035"/>
    <lineage>
        <taxon>Eukaryota</taxon>
        <taxon>Fungi</taxon>
        <taxon>Dikarya</taxon>
        <taxon>Ascomycota</taxon>
        <taxon>Saccharomycotina</taxon>
        <taxon>Saccharomycetes</taxon>
        <taxon>Saccharomycodales</taxon>
        <taxon>Saccharomycodaceae</taxon>
        <taxon>Saccharomycodes</taxon>
    </lineage>
</organism>
<dbReference type="AlphaFoldDB" id="A0A376B441"/>
<keyword evidence="2" id="KW-0963">Cytoplasm</keyword>
<proteinExistence type="predicted"/>
<dbReference type="Pfam" id="PF01302">
    <property type="entry name" value="CAP_GLY"/>
    <property type="match status" value="1"/>
</dbReference>
<dbReference type="GO" id="GO:0035371">
    <property type="term" value="C:microtubule plus-end"/>
    <property type="evidence" value="ECO:0007669"/>
    <property type="project" value="TreeGrafter"/>
</dbReference>
<dbReference type="InterPro" id="IPR000938">
    <property type="entry name" value="CAP-Gly_domain"/>
</dbReference>
<dbReference type="VEuPathDB" id="FungiDB:SCODWIG_01143"/>
<comment type="subcellular location">
    <subcellularLocation>
        <location evidence="1">Cytoplasm</location>
    </subcellularLocation>
</comment>
<feature type="domain" description="CAP-Gly" evidence="3">
    <location>
        <begin position="187"/>
        <end position="222"/>
    </location>
</feature>
<dbReference type="PANTHER" id="PTHR18916">
    <property type="entry name" value="DYNACTIN 1-RELATED MICROTUBULE-BINDING"/>
    <property type="match status" value="1"/>
</dbReference>
<dbReference type="SMART" id="SM01052">
    <property type="entry name" value="CAP_GLY"/>
    <property type="match status" value="1"/>
</dbReference>
<dbReference type="GO" id="GO:0031122">
    <property type="term" value="P:cytoplasmic microtubule organization"/>
    <property type="evidence" value="ECO:0007669"/>
    <property type="project" value="TreeGrafter"/>
</dbReference>
<evidence type="ECO:0000256" key="1">
    <source>
        <dbReference type="ARBA" id="ARBA00004496"/>
    </source>
</evidence>
<dbReference type="PROSITE" id="PS00845">
    <property type="entry name" value="CAP_GLY_1"/>
    <property type="match status" value="1"/>
</dbReference>
<evidence type="ECO:0000256" key="2">
    <source>
        <dbReference type="ARBA" id="ARBA00022490"/>
    </source>
</evidence>
<dbReference type="SUPFAM" id="SSF74924">
    <property type="entry name" value="Cap-Gly domain"/>
    <property type="match status" value="1"/>
</dbReference>
<dbReference type="EMBL" id="UFAJ01000132">
    <property type="protein sequence ID" value="SSD59382.1"/>
    <property type="molecule type" value="Genomic_DNA"/>
</dbReference>
<keyword evidence="5" id="KW-1185">Reference proteome</keyword>
<dbReference type="InterPro" id="IPR036859">
    <property type="entry name" value="CAP-Gly_dom_sf"/>
</dbReference>
<dbReference type="GO" id="GO:0005938">
    <property type="term" value="C:cell cortex"/>
    <property type="evidence" value="ECO:0007669"/>
    <property type="project" value="TreeGrafter"/>
</dbReference>
<dbReference type="Proteomes" id="UP000262825">
    <property type="component" value="Unassembled WGS sequence"/>
</dbReference>
<evidence type="ECO:0000259" key="3">
    <source>
        <dbReference type="PROSITE" id="PS50245"/>
    </source>
</evidence>
<dbReference type="PROSITE" id="PS50245">
    <property type="entry name" value="CAP_GLY_2"/>
    <property type="match status" value="1"/>
</dbReference>
<accession>A0A376B441</accession>
<protein>
    <recommendedName>
        <fullName evidence="3">CAP-Gly domain-containing protein</fullName>
    </recommendedName>
</protein>
<name>A0A376B441_9ASCO</name>
<dbReference type="Gene3D" id="2.30.30.190">
    <property type="entry name" value="CAP Gly-rich-like domain"/>
    <property type="match status" value="1"/>
</dbReference>
<reference evidence="5" key="1">
    <citation type="submission" date="2018-06" db="EMBL/GenBank/DDBJ databases">
        <authorList>
            <person name="Guldener U."/>
        </authorList>
    </citation>
    <scope>NUCLEOTIDE SEQUENCE [LARGE SCALE GENOMIC DNA]</scope>
    <source>
        <strain evidence="5">UTAD17</strain>
    </source>
</reference>
<dbReference type="GO" id="GO:0051010">
    <property type="term" value="F:microtubule plus-end binding"/>
    <property type="evidence" value="ECO:0007669"/>
    <property type="project" value="TreeGrafter"/>
</dbReference>
<dbReference type="GO" id="GO:0005634">
    <property type="term" value="C:nucleus"/>
    <property type="evidence" value="ECO:0007669"/>
    <property type="project" value="TreeGrafter"/>
</dbReference>